<dbReference type="EMBL" id="UPTC01002807">
    <property type="protein sequence ID" value="VBB33892.1"/>
    <property type="molecule type" value="Genomic_DNA"/>
</dbReference>
<dbReference type="OrthoDB" id="10522904at2759"/>
<protein>
    <submittedName>
        <fullName evidence="1">Uncharacterized protein</fullName>
    </submittedName>
</protein>
<dbReference type="Proteomes" id="UP000276991">
    <property type="component" value="Unassembled WGS sequence"/>
</dbReference>
<sequence>MCFMNGCPQEEGDRAEQLHDGCYSNFHSNMLAPIITKDMNPFSSQPRKARDVQIRSQNLEVSKITRCVNQNQDNITEKSSQPSMKLKSTFVHSSSLSKPHLLPSIVEGVEMRLNLEMYRKYHSIEEGDNIDSRGTLLPTTSNSTLLTITTTTTAVAATSAYSSFPDSSLSPIIGKRRKVKKIQ</sequence>
<gene>
    <name evidence="1" type="ORF">NAV_LOCUS8683</name>
</gene>
<dbReference type="AlphaFoldDB" id="A0A498SWY8"/>
<organism evidence="1 2">
    <name type="scientific">Acanthocheilonema viteae</name>
    <name type="common">Filarial nematode worm</name>
    <name type="synonym">Dipetalonema viteae</name>
    <dbReference type="NCBI Taxonomy" id="6277"/>
    <lineage>
        <taxon>Eukaryota</taxon>
        <taxon>Metazoa</taxon>
        <taxon>Ecdysozoa</taxon>
        <taxon>Nematoda</taxon>
        <taxon>Chromadorea</taxon>
        <taxon>Rhabditida</taxon>
        <taxon>Spirurina</taxon>
        <taxon>Spiruromorpha</taxon>
        <taxon>Filarioidea</taxon>
        <taxon>Onchocercidae</taxon>
        <taxon>Acanthocheilonema</taxon>
    </lineage>
</organism>
<reference evidence="1 2" key="1">
    <citation type="submission" date="2018-08" db="EMBL/GenBank/DDBJ databases">
        <authorList>
            <person name="Laetsch R D."/>
            <person name="Stevens L."/>
            <person name="Kumar S."/>
            <person name="Blaxter L. M."/>
        </authorList>
    </citation>
    <scope>NUCLEOTIDE SEQUENCE [LARGE SCALE GENOMIC DNA]</scope>
</reference>
<accession>A0A498SWY8</accession>
<proteinExistence type="predicted"/>
<evidence type="ECO:0000313" key="1">
    <source>
        <dbReference type="EMBL" id="VBB33892.1"/>
    </source>
</evidence>
<evidence type="ECO:0000313" key="2">
    <source>
        <dbReference type="Proteomes" id="UP000276991"/>
    </source>
</evidence>
<name>A0A498SWY8_ACAVI</name>
<keyword evidence="2" id="KW-1185">Reference proteome</keyword>